<proteinExistence type="predicted"/>
<comment type="caution">
    <text evidence="1">The sequence shown here is derived from an EMBL/GenBank/DDBJ whole genome shotgun (WGS) entry which is preliminary data.</text>
</comment>
<evidence type="ECO:0000313" key="1">
    <source>
        <dbReference type="EMBL" id="KAI4802458.1"/>
    </source>
</evidence>
<dbReference type="Proteomes" id="UP001057452">
    <property type="component" value="Chromosome 24"/>
</dbReference>
<keyword evidence="2" id="KW-1185">Reference proteome</keyword>
<accession>A0ACB9VR27</accession>
<feature type="non-terminal residue" evidence="1">
    <location>
        <position position="1"/>
    </location>
</feature>
<sequence>GTATENEGGRKGERNIFLSGLRDWMREIGRSGTSCAHKFALIALATLALKCLTHGKHHSSSKKGFKGERTREALVNRIPWKTLRNGGSLICVLSACQGLSHLKAFSQNVVETSLPIAADVLALVSALSRFVLDQRLAADPQVSWNLTSAK</sequence>
<dbReference type="EMBL" id="CM043808">
    <property type="protein sequence ID" value="KAI4802458.1"/>
    <property type="molecule type" value="Genomic_DNA"/>
</dbReference>
<gene>
    <name evidence="1" type="ORF">KUCAC02_020294</name>
</gene>
<evidence type="ECO:0000313" key="2">
    <source>
        <dbReference type="Proteomes" id="UP001057452"/>
    </source>
</evidence>
<protein>
    <submittedName>
        <fullName evidence="1">Uncharacterized protein</fullName>
    </submittedName>
</protein>
<organism evidence="1 2">
    <name type="scientific">Chaenocephalus aceratus</name>
    <name type="common">Blackfin icefish</name>
    <name type="synonym">Chaenichthys aceratus</name>
    <dbReference type="NCBI Taxonomy" id="36190"/>
    <lineage>
        <taxon>Eukaryota</taxon>
        <taxon>Metazoa</taxon>
        <taxon>Chordata</taxon>
        <taxon>Craniata</taxon>
        <taxon>Vertebrata</taxon>
        <taxon>Euteleostomi</taxon>
        <taxon>Actinopterygii</taxon>
        <taxon>Neopterygii</taxon>
        <taxon>Teleostei</taxon>
        <taxon>Neoteleostei</taxon>
        <taxon>Acanthomorphata</taxon>
        <taxon>Eupercaria</taxon>
        <taxon>Perciformes</taxon>
        <taxon>Notothenioidei</taxon>
        <taxon>Channichthyidae</taxon>
        <taxon>Chaenocephalus</taxon>
    </lineage>
</organism>
<reference evidence="1" key="1">
    <citation type="submission" date="2022-05" db="EMBL/GenBank/DDBJ databases">
        <title>Chromosome-level genome of Chaenocephalus aceratus.</title>
        <authorList>
            <person name="Park H."/>
        </authorList>
    </citation>
    <scope>NUCLEOTIDE SEQUENCE</scope>
    <source>
        <strain evidence="1">KU_202001</strain>
    </source>
</reference>
<name>A0ACB9VR27_CHAAC</name>